<name>A0A9D9H8B2_9LACO</name>
<evidence type="ECO:0000313" key="6">
    <source>
        <dbReference type="EMBL" id="MBO8441419.1"/>
    </source>
</evidence>
<dbReference type="Gene3D" id="2.20.28.120">
    <property type="entry name" value="Ribosomal protein L33"/>
    <property type="match status" value="1"/>
</dbReference>
<dbReference type="NCBIfam" id="NF001764">
    <property type="entry name" value="PRK00504.1"/>
    <property type="match status" value="1"/>
</dbReference>
<dbReference type="GO" id="GO:0003735">
    <property type="term" value="F:structural constituent of ribosome"/>
    <property type="evidence" value="ECO:0007669"/>
    <property type="project" value="InterPro"/>
</dbReference>
<evidence type="ECO:0000256" key="5">
    <source>
        <dbReference type="HAMAP-Rule" id="MF_00294"/>
    </source>
</evidence>
<dbReference type="PANTHER" id="PTHR43168:SF2">
    <property type="entry name" value="LARGE RIBOSOMAL SUBUNIT PROTEIN BL33C"/>
    <property type="match status" value="1"/>
</dbReference>
<dbReference type="InterPro" id="IPR038584">
    <property type="entry name" value="Ribosomal_bL33_sf"/>
</dbReference>
<organism evidence="6 7">
    <name type="scientific">Candidatus Gallilactobacillus intestinavium</name>
    <dbReference type="NCBI Taxonomy" id="2840838"/>
    <lineage>
        <taxon>Bacteria</taxon>
        <taxon>Bacillati</taxon>
        <taxon>Bacillota</taxon>
        <taxon>Bacilli</taxon>
        <taxon>Lactobacillales</taxon>
        <taxon>Lactobacillaceae</taxon>
        <taxon>Lactobacillaceae incertae sedis</taxon>
        <taxon>Candidatus Gallilactobacillus</taxon>
    </lineage>
</organism>
<evidence type="ECO:0000256" key="1">
    <source>
        <dbReference type="ARBA" id="ARBA00007596"/>
    </source>
</evidence>
<evidence type="ECO:0000256" key="2">
    <source>
        <dbReference type="ARBA" id="ARBA00022980"/>
    </source>
</evidence>
<keyword evidence="2 5" id="KW-0689">Ribosomal protein</keyword>
<keyword evidence="3 5" id="KW-0687">Ribonucleoprotein</keyword>
<dbReference type="PROSITE" id="PS00582">
    <property type="entry name" value="RIBOSOMAL_L33"/>
    <property type="match status" value="1"/>
</dbReference>
<evidence type="ECO:0000256" key="3">
    <source>
        <dbReference type="ARBA" id="ARBA00023274"/>
    </source>
</evidence>
<dbReference type="Pfam" id="PF00471">
    <property type="entry name" value="Ribosomal_L33"/>
    <property type="match status" value="1"/>
</dbReference>
<dbReference type="GO" id="GO:0005840">
    <property type="term" value="C:ribosome"/>
    <property type="evidence" value="ECO:0007669"/>
    <property type="project" value="UniProtKB-KW"/>
</dbReference>
<evidence type="ECO:0000256" key="4">
    <source>
        <dbReference type="ARBA" id="ARBA00035176"/>
    </source>
</evidence>
<dbReference type="InterPro" id="IPR001705">
    <property type="entry name" value="Ribosomal_bL33"/>
</dbReference>
<dbReference type="GO" id="GO:0006412">
    <property type="term" value="P:translation"/>
    <property type="evidence" value="ECO:0007669"/>
    <property type="project" value="UniProtKB-UniRule"/>
</dbReference>
<dbReference type="AlphaFoldDB" id="A0A9D9H8B2"/>
<dbReference type="HAMAP" id="MF_00294">
    <property type="entry name" value="Ribosomal_bL33"/>
    <property type="match status" value="1"/>
</dbReference>
<dbReference type="NCBIfam" id="TIGR01023">
    <property type="entry name" value="rpmG_bact"/>
    <property type="match status" value="1"/>
</dbReference>
<dbReference type="InterPro" id="IPR018264">
    <property type="entry name" value="Ribosomal_bL33_CS"/>
</dbReference>
<dbReference type="NCBIfam" id="NF001860">
    <property type="entry name" value="PRK00595.1"/>
    <property type="match status" value="1"/>
</dbReference>
<evidence type="ECO:0000313" key="7">
    <source>
        <dbReference type="Proteomes" id="UP000823614"/>
    </source>
</evidence>
<reference evidence="6" key="1">
    <citation type="submission" date="2020-10" db="EMBL/GenBank/DDBJ databases">
        <authorList>
            <person name="Gilroy R."/>
        </authorList>
    </citation>
    <scope>NUCLEOTIDE SEQUENCE</scope>
    <source>
        <strain evidence="6">C6-149</strain>
    </source>
</reference>
<accession>A0A9D9H8B2</accession>
<gene>
    <name evidence="5 6" type="primary">rpmG</name>
    <name evidence="6" type="ORF">IAA89_03110</name>
</gene>
<dbReference type="SUPFAM" id="SSF57829">
    <property type="entry name" value="Zn-binding ribosomal proteins"/>
    <property type="match status" value="1"/>
</dbReference>
<dbReference type="EMBL" id="JADIMP010000052">
    <property type="protein sequence ID" value="MBO8441419.1"/>
    <property type="molecule type" value="Genomic_DNA"/>
</dbReference>
<dbReference type="Proteomes" id="UP000823614">
    <property type="component" value="Unassembled WGS sequence"/>
</dbReference>
<reference evidence="6" key="2">
    <citation type="journal article" date="2021" name="PeerJ">
        <title>Extensive microbial diversity within the chicken gut microbiome revealed by metagenomics and culture.</title>
        <authorList>
            <person name="Gilroy R."/>
            <person name="Ravi A."/>
            <person name="Getino M."/>
            <person name="Pursley I."/>
            <person name="Horton D.L."/>
            <person name="Alikhan N.F."/>
            <person name="Baker D."/>
            <person name="Gharbi K."/>
            <person name="Hall N."/>
            <person name="Watson M."/>
            <person name="Adriaenssens E.M."/>
            <person name="Foster-Nyarko E."/>
            <person name="Jarju S."/>
            <person name="Secka A."/>
            <person name="Antonio M."/>
            <person name="Oren A."/>
            <person name="Chaudhuri R.R."/>
            <person name="La Ragione R."/>
            <person name="Hildebrand F."/>
            <person name="Pallen M.J."/>
        </authorList>
    </citation>
    <scope>NUCLEOTIDE SEQUENCE</scope>
    <source>
        <strain evidence="6">C6-149</strain>
    </source>
</reference>
<dbReference type="GO" id="GO:0005737">
    <property type="term" value="C:cytoplasm"/>
    <property type="evidence" value="ECO:0007669"/>
    <property type="project" value="UniProtKB-ARBA"/>
</dbReference>
<comment type="caution">
    <text evidence="6">The sequence shown here is derived from an EMBL/GenBank/DDBJ whole genome shotgun (WGS) entry which is preliminary data.</text>
</comment>
<comment type="similarity">
    <text evidence="1 5">Belongs to the bacterial ribosomal protein bL33 family.</text>
</comment>
<dbReference type="PANTHER" id="PTHR43168">
    <property type="entry name" value="50S RIBOSOMAL PROTEIN L33, CHLOROPLASTIC"/>
    <property type="match status" value="1"/>
</dbReference>
<sequence length="50" mass="6167">MRDNIILECTECGEQTYLTSKNRRNNPDRLEIKKYCPRERRMTLHREVKK</sequence>
<dbReference type="GO" id="GO:1990904">
    <property type="term" value="C:ribonucleoprotein complex"/>
    <property type="evidence" value="ECO:0007669"/>
    <property type="project" value="UniProtKB-KW"/>
</dbReference>
<protein>
    <recommendedName>
        <fullName evidence="4 5">Large ribosomal subunit protein bL33</fullName>
    </recommendedName>
</protein>
<dbReference type="InterPro" id="IPR011332">
    <property type="entry name" value="Ribosomal_zn-bd"/>
</dbReference>
<proteinExistence type="inferred from homology"/>